<proteinExistence type="predicted"/>
<dbReference type="Gene3D" id="1.10.10.2840">
    <property type="entry name" value="PucR C-terminal helix-turn-helix domain"/>
    <property type="match status" value="2"/>
</dbReference>
<dbReference type="InterPro" id="IPR042070">
    <property type="entry name" value="PucR_C-HTH_sf"/>
</dbReference>
<evidence type="ECO:0000313" key="2">
    <source>
        <dbReference type="EMBL" id="RSM81997.1"/>
    </source>
</evidence>
<dbReference type="Pfam" id="PF13556">
    <property type="entry name" value="HTH_30"/>
    <property type="match status" value="2"/>
</dbReference>
<name>A0A428Z589_KIBAR</name>
<feature type="domain" description="PucR C-terminal helix-turn-helix" evidence="1">
    <location>
        <begin position="329"/>
        <end position="384"/>
    </location>
</feature>
<feature type="domain" description="PucR C-terminal helix-turn-helix" evidence="1">
    <location>
        <begin position="428"/>
        <end position="487"/>
    </location>
</feature>
<evidence type="ECO:0000313" key="3">
    <source>
        <dbReference type="Proteomes" id="UP000287547"/>
    </source>
</evidence>
<dbReference type="InterPro" id="IPR051448">
    <property type="entry name" value="CdaR-like_regulators"/>
</dbReference>
<gene>
    <name evidence="2" type="ORF">DMH04_27050</name>
</gene>
<dbReference type="PANTHER" id="PTHR33744">
    <property type="entry name" value="CARBOHYDRATE DIACID REGULATOR"/>
    <property type="match status" value="1"/>
</dbReference>
<dbReference type="AlphaFoldDB" id="A0A428Z589"/>
<evidence type="ECO:0000259" key="1">
    <source>
        <dbReference type="Pfam" id="PF13556"/>
    </source>
</evidence>
<sequence>MFRPPGRLPVVPRPPAEIGFLRLIQRDAARPDGLGRLVRRVAQKVGGQAVLLDLAGQPVHAFPEAHEDLLAAVAGEIERVRAGEARSVTIDRNDRVAVLPIGPLPAGPVLVVSGETAPVLDASESLADATTLLWLCWQVRAADRDRRRLRLADSQAREAVLHLLMAGDRSGAGRVAAALGTPLPDPTRVLVAAYRPRAGTRDALMRQCSEIGGDQAWVVPCPVYVQHVIVLMAVGAAEERFRAFATGRDDVHVGVSEVVSLRETAAGYEQAFHALAETKSTTVRYARFSPRDELAVLLGPAGRAWAEIVMAPLRDHVPERAHDPDGSELMDTLGSWLNFFNLAARQLKVHRNTVAARLRLVERLLDCDVREIGTQARLHLALRVLRCPPSVGPGPQQESMDALLSGAAVQHWAHQQLAPLLTDDARPLFTTLLTWLDNNAHVDATATALEISAAGVRKRLQRIEGLLQRSVLHGPSARHDLWLALRIRNRQYW</sequence>
<dbReference type="InterPro" id="IPR025736">
    <property type="entry name" value="PucR_C-HTH_dom"/>
</dbReference>
<dbReference type="EMBL" id="QHKI01000024">
    <property type="protein sequence ID" value="RSM81997.1"/>
    <property type="molecule type" value="Genomic_DNA"/>
</dbReference>
<reference evidence="2 3" key="1">
    <citation type="submission" date="2018-05" db="EMBL/GenBank/DDBJ databases">
        <title>Evolution of GPA BGCs.</title>
        <authorList>
            <person name="Waglechner N."/>
            <person name="Wright G.D."/>
        </authorList>
    </citation>
    <scope>NUCLEOTIDE SEQUENCE [LARGE SCALE GENOMIC DNA]</scope>
    <source>
        <strain evidence="2 3">A82846</strain>
    </source>
</reference>
<accession>A0A428Z589</accession>
<dbReference type="Proteomes" id="UP000287547">
    <property type="component" value="Unassembled WGS sequence"/>
</dbReference>
<protein>
    <submittedName>
        <fullName evidence="2">PucR family transcriptional regulator</fullName>
    </submittedName>
</protein>
<organism evidence="2 3">
    <name type="scientific">Kibdelosporangium aridum</name>
    <dbReference type="NCBI Taxonomy" id="2030"/>
    <lineage>
        <taxon>Bacteria</taxon>
        <taxon>Bacillati</taxon>
        <taxon>Actinomycetota</taxon>
        <taxon>Actinomycetes</taxon>
        <taxon>Pseudonocardiales</taxon>
        <taxon>Pseudonocardiaceae</taxon>
        <taxon>Kibdelosporangium</taxon>
    </lineage>
</organism>
<comment type="caution">
    <text evidence="2">The sequence shown here is derived from an EMBL/GenBank/DDBJ whole genome shotgun (WGS) entry which is preliminary data.</text>
</comment>
<dbReference type="PANTHER" id="PTHR33744:SF1">
    <property type="entry name" value="DNA-BINDING TRANSCRIPTIONAL ACTIVATOR ADER"/>
    <property type="match status" value="1"/>
</dbReference>